<evidence type="ECO:0000313" key="3">
    <source>
        <dbReference type="EMBL" id="GIL86738.1"/>
    </source>
</evidence>
<evidence type="ECO:0000256" key="1">
    <source>
        <dbReference type="ARBA" id="ARBA00022581"/>
    </source>
</evidence>
<dbReference type="EMBL" id="BNCP01000037">
    <property type="protein sequence ID" value="GIL86738.1"/>
    <property type="molecule type" value="Genomic_DNA"/>
</dbReference>
<feature type="region of interest" description="Disordered" evidence="2">
    <location>
        <begin position="1143"/>
        <end position="1162"/>
    </location>
</feature>
<dbReference type="Proteomes" id="UP000747110">
    <property type="component" value="Unassembled WGS sequence"/>
</dbReference>
<proteinExistence type="predicted"/>
<feature type="region of interest" description="Disordered" evidence="2">
    <location>
        <begin position="773"/>
        <end position="871"/>
    </location>
</feature>
<evidence type="ECO:0000256" key="2">
    <source>
        <dbReference type="SAM" id="MobiDB-lite"/>
    </source>
</evidence>
<dbReference type="OrthoDB" id="549356at2759"/>
<dbReference type="PANTHER" id="PTHR13037">
    <property type="entry name" value="FORMIN"/>
    <property type="match status" value="1"/>
</dbReference>
<keyword evidence="4" id="KW-1185">Reference proteome</keyword>
<feature type="compositionally biased region" description="Low complexity" evidence="2">
    <location>
        <begin position="842"/>
        <end position="857"/>
    </location>
</feature>
<dbReference type="PANTHER" id="PTHR13037:SF24">
    <property type="entry name" value="POLYCOMB PROTEIN PCL-RELATED"/>
    <property type="match status" value="1"/>
</dbReference>
<protein>
    <submittedName>
        <fullName evidence="3">Uncharacterized protein</fullName>
    </submittedName>
</protein>
<feature type="compositionally biased region" description="Low complexity" evidence="2">
    <location>
        <begin position="797"/>
        <end position="813"/>
    </location>
</feature>
<organism evidence="3 4">
    <name type="scientific">Volvox reticuliferus</name>
    <dbReference type="NCBI Taxonomy" id="1737510"/>
    <lineage>
        <taxon>Eukaryota</taxon>
        <taxon>Viridiplantae</taxon>
        <taxon>Chlorophyta</taxon>
        <taxon>core chlorophytes</taxon>
        <taxon>Chlorophyceae</taxon>
        <taxon>CS clade</taxon>
        <taxon>Chlamydomonadales</taxon>
        <taxon>Volvocaceae</taxon>
        <taxon>Volvox</taxon>
    </lineage>
</organism>
<feature type="compositionally biased region" description="Low complexity" evidence="2">
    <location>
        <begin position="989"/>
        <end position="1008"/>
    </location>
</feature>
<accession>A0A8J4FS65</accession>
<evidence type="ECO:0000313" key="4">
    <source>
        <dbReference type="Proteomes" id="UP000747110"/>
    </source>
</evidence>
<sequence length="1755" mass="180769">MKVAFNMKSIDCTSLTSCGKKLNVRHGALVGRRCLPLANSSGGPIYACGTGSSIGGGGGGGFVHRATNRNRNASRNVLCPSRRPARCGGRLTPCSPSWSRGSISAGAAVPSSSERPLFPPTDIPSDPAISFAISTADTWQKLRDLYTAAARRIDPGQLLALTQRLAHVTGAVVWPEGAPLPELAPAGGAPWAPTLTEQEAEEVVALAQTLCRATQVCLPEMYSMQQVAGLLQALVSLGVMPPPSWLKSAELVALRTQREGDTEGGRRATSELLNELLAMAASFQRVGHVPDRSFVALLGAVRPLEEVQTDQADAPLLLVLAAPQLLCLARAVLLWGLQPPPEWPELFLQATYTRISRANKLAEAGTGLDGPDEAVEAAEAEAALDIGGLAALLWAAAMVEARPADPGGRWMAELLTAALRRLQNVLAAPAVVVAAQATSGDVTASTAAAALTESAGGSLQDMASLLSALQQMMYDPGPDWTNTCLQAAAAVQARTDPSAAVNAAATTGSPPPGDALAAVLFLAAQYDHPQDDETRGSVVGMAQAAQAWMQLQDDVMGAAASAGSAAPPPPPLFSSRGLTQLLMALVRMGGQPSDAWVATWAAAAEPLMKRGSGGGGFDVDQMVAVLATAAEAEVQLPEQLQRAMVQGLLMPQPVAGATPHAAAPAAAVAAAGAAPGISGPGAFLPASGAASGAAAPSPTSPSPGAAVRSLLQFRQLLAILELQPYPLETDWLDTLVALVEDFRLSLGSRELLAVLRVLGSFRDTLLMDTSDAAVQPLPPSASAPSPSPAPSAGRQPATSTSATSTSATSSRRSGGPLVLRLPESPAAAGSRPALPPPPFPFPSATSPPQSPGPATAAKGGGGRDSAASSSSPVILDSVWLGSLLEDLKVRGGVRGPNDLMQLAQALSALSAPPSLMSYVEVFAVAITGEDGRRRAPTPRTAAAAGVGAAALAASGLAAGSESPAPAATAKPSAARIRLRLQKETREQKAAAAAQGAAAETGAAAASAGAEEEEEEEVQQWSLAWPAMLGAFAAAGHIPERRWWDRFAAATLPALESYEGPRLVSTAMAALGLSSQAAAAAAAAETDDGSDDDEEEDEGALAAKLLPSLDWHQQALTCVAEAIRSCPISMDEVRDQAVQVLSEQRRQSRLASTAGGDAENGTVELTDDVDLPYEEFTAEEFSEACLALSSEVLMLLEPLAQPRLALPPQLLALLQDMAEEAADGATEAVAAAAAAGNGGVGGGAGGEAAGEGSDGVDLNAIVFAQQIITPVMQALIASEQAPTQNWMSRVAEVMLVSRPGWGPGSENGELQQVQQLLLSADQLTTLSYLAGRFEMSLKPEQVRLMLQHAARLVEGGELAAGELAATLAGLSGVQDVDVVEEGPEEVATLLEALASQSGRLSAQGLSEAATALLQLGLGLNADMAVRFRAATTRCLSELTPQQMLTVLTVGGSLGLDPPSLELLVALSMQVGRLAAHLDALAPAAATEAAYEVLKWFPEVAPNDSNTYIARLKAGLQPLLGRLDEIVPVSASKLALLLASAGVVPESGSSGGSSPEGLRQLRTAALSPLVAATLEGLPDYDNEQLSNAIMGLSLLGVQLSSSWLEGFMQASRRQLDEADGRSLAYLLSGLADQGALPDGPYAAAFWDAVRRRAAGPQRDLDLLSVRTLLESAGQLGLRPERELMQSVLDCALLRYREAPDPEGLVELVQVMASFDFVPSSIWAAEVRSLLAAPLASMPHEARAAVVGFLQGLLPQQR</sequence>
<comment type="caution">
    <text evidence="3">The sequence shown here is derived from an EMBL/GenBank/DDBJ whole genome shotgun (WGS) entry which is preliminary data.</text>
</comment>
<gene>
    <name evidence="3" type="ORF">Vretifemale_14981</name>
</gene>
<name>A0A8J4FS65_9CHLO</name>
<feature type="compositionally biased region" description="Pro residues" evidence="2">
    <location>
        <begin position="776"/>
        <end position="789"/>
    </location>
</feature>
<feature type="region of interest" description="Disordered" evidence="2">
    <location>
        <begin position="985"/>
        <end position="1016"/>
    </location>
</feature>
<reference evidence="3" key="1">
    <citation type="journal article" date="2021" name="Proc. Natl. Acad. Sci. U.S.A.">
        <title>Three genomes in the algal genus Volvox reveal the fate of a haploid sex-determining region after a transition to homothallism.</title>
        <authorList>
            <person name="Yamamoto K."/>
            <person name="Hamaji T."/>
            <person name="Kawai-Toyooka H."/>
            <person name="Matsuzaki R."/>
            <person name="Takahashi F."/>
            <person name="Nishimura Y."/>
            <person name="Kawachi M."/>
            <person name="Noguchi H."/>
            <person name="Minakuchi Y."/>
            <person name="Umen J.G."/>
            <person name="Toyoda A."/>
            <person name="Nozaki H."/>
        </authorList>
    </citation>
    <scope>NUCLEOTIDE SEQUENCE</scope>
    <source>
        <strain evidence="3">NIES-3786</strain>
    </source>
</reference>
<keyword evidence="1" id="KW-0945">Host-virus interaction</keyword>